<dbReference type="AlphaFoldDB" id="A0A8D9CXN8"/>
<reference evidence="2 3" key="1">
    <citation type="submission" date="2021-07" db="EMBL/GenBank/DDBJ databases">
        <authorList>
            <consortium name="Genoscope - CEA"/>
            <person name="William W."/>
        </authorList>
    </citation>
    <scope>NUCLEOTIDE SEQUENCE [LARGE SCALE GENOMIC DNA]</scope>
</reference>
<protein>
    <submittedName>
        <fullName evidence="2">Uncharacterized protein</fullName>
    </submittedName>
</protein>
<feature type="compositionally biased region" description="Basic residues" evidence="1">
    <location>
        <begin position="56"/>
        <end position="70"/>
    </location>
</feature>
<dbReference type="Proteomes" id="UP000694005">
    <property type="component" value="Chromosome A09"/>
</dbReference>
<sequence>MAMFDFEESLNKVQCSQSDMDKWFPEFESASKPSKGGRSIKPTQKFQEMEWTNVRGRGKKGRRGRGNHFH</sequence>
<evidence type="ECO:0000256" key="1">
    <source>
        <dbReference type="SAM" id="MobiDB-lite"/>
    </source>
</evidence>
<gene>
    <name evidence="2" type="ORF">BRAPAZ1V2_A09P73970.2</name>
</gene>
<evidence type="ECO:0000313" key="2">
    <source>
        <dbReference type="EMBL" id="CAG7866930.1"/>
    </source>
</evidence>
<dbReference type="Gramene" id="A09p73970.2_BraZ1">
    <property type="protein sequence ID" value="A09p73970.2_BraZ1.CDS"/>
    <property type="gene ID" value="A09g73970.2_BraZ1"/>
</dbReference>
<accession>A0A8D9CXN8</accession>
<proteinExistence type="predicted"/>
<evidence type="ECO:0000313" key="3">
    <source>
        <dbReference type="Proteomes" id="UP000694005"/>
    </source>
</evidence>
<name>A0A8D9CXN8_BRACM</name>
<organism evidence="2 3">
    <name type="scientific">Brassica campestris</name>
    <name type="common">Field mustard</name>
    <dbReference type="NCBI Taxonomy" id="3711"/>
    <lineage>
        <taxon>Eukaryota</taxon>
        <taxon>Viridiplantae</taxon>
        <taxon>Streptophyta</taxon>
        <taxon>Embryophyta</taxon>
        <taxon>Tracheophyta</taxon>
        <taxon>Spermatophyta</taxon>
        <taxon>Magnoliopsida</taxon>
        <taxon>eudicotyledons</taxon>
        <taxon>Gunneridae</taxon>
        <taxon>Pentapetalae</taxon>
        <taxon>rosids</taxon>
        <taxon>malvids</taxon>
        <taxon>Brassicales</taxon>
        <taxon>Brassicaceae</taxon>
        <taxon>Brassiceae</taxon>
        <taxon>Brassica</taxon>
    </lineage>
</organism>
<dbReference type="EMBL" id="LS974625">
    <property type="protein sequence ID" value="CAG7866930.1"/>
    <property type="molecule type" value="Genomic_DNA"/>
</dbReference>
<feature type="region of interest" description="Disordered" evidence="1">
    <location>
        <begin position="27"/>
        <end position="70"/>
    </location>
</feature>